<reference evidence="2" key="1">
    <citation type="submission" date="2013-10" db="EMBL/GenBank/DDBJ databases">
        <title>Genomic analysis of the causative agents of coccidiosis in chickens.</title>
        <authorList>
            <person name="Reid A.J."/>
            <person name="Blake D."/>
            <person name="Billington K."/>
            <person name="Browne H."/>
            <person name="Dunn M."/>
            <person name="Hung S."/>
            <person name="Kawahara F."/>
            <person name="Miranda-Saavedra D."/>
            <person name="Mourier T."/>
            <person name="Nagra H."/>
            <person name="Otto T.D."/>
            <person name="Rawlings N."/>
            <person name="Sanchez A."/>
            <person name="Sanders M."/>
            <person name="Subramaniam C."/>
            <person name="Tay Y."/>
            <person name="Dear P."/>
            <person name="Doerig C."/>
            <person name="Gruber A."/>
            <person name="Parkinson J."/>
            <person name="Shirley M."/>
            <person name="Wan K.L."/>
            <person name="Berriman M."/>
            <person name="Tomley F."/>
            <person name="Pain A."/>
        </authorList>
    </citation>
    <scope>NUCLEOTIDE SEQUENCE [LARGE SCALE GENOMIC DNA]</scope>
    <source>
        <strain evidence="2">Houghton</strain>
    </source>
</reference>
<gene>
    <name evidence="2" type="ORF">ENH_00063060</name>
</gene>
<name>U6MXY9_9EIME</name>
<evidence type="ECO:0008006" key="4">
    <source>
        <dbReference type="Google" id="ProtNLM"/>
    </source>
</evidence>
<evidence type="ECO:0000256" key="1">
    <source>
        <dbReference type="SAM" id="Phobius"/>
    </source>
</evidence>
<feature type="transmembrane region" description="Helical" evidence="1">
    <location>
        <begin position="128"/>
        <end position="145"/>
    </location>
</feature>
<sequence length="207" mass="23317">MVCKTCHQQWNQCRHSIVADLLSQQQSRSFCFSELLLPSLNRQVYFKKIILICSSISMLWGLLLPRMYRPLLRFFIASLPVWLATHGANEGECASIVVTTELPSEFETLTNTGFSVPVQRGRRTALRLWTLFVVAAALAVTFLVMKCFNGLRAGKKAEYGTRRLAEAPDDSCFVSAAEKRSLKMSCSLWAPHGCPSTLKYDVSQVWC</sequence>
<keyword evidence="1" id="KW-0812">Transmembrane</keyword>
<evidence type="ECO:0000313" key="3">
    <source>
        <dbReference type="Proteomes" id="UP000030754"/>
    </source>
</evidence>
<keyword evidence="1" id="KW-0472">Membrane</keyword>
<dbReference type="AlphaFoldDB" id="U6MXY9"/>
<dbReference type="OrthoDB" id="10474930at2759"/>
<keyword evidence="1" id="KW-1133">Transmembrane helix</keyword>
<accession>U6MXY9</accession>
<dbReference type="EMBL" id="HG725653">
    <property type="protein sequence ID" value="CDJ69097.1"/>
    <property type="molecule type" value="Genomic_DNA"/>
</dbReference>
<dbReference type="VEuPathDB" id="ToxoDB:ENH_00063060"/>
<feature type="transmembrane region" description="Helical" evidence="1">
    <location>
        <begin position="45"/>
        <end position="64"/>
    </location>
</feature>
<organism evidence="2 3">
    <name type="scientific">Eimeria necatrix</name>
    <dbReference type="NCBI Taxonomy" id="51315"/>
    <lineage>
        <taxon>Eukaryota</taxon>
        <taxon>Sar</taxon>
        <taxon>Alveolata</taxon>
        <taxon>Apicomplexa</taxon>
        <taxon>Conoidasida</taxon>
        <taxon>Coccidia</taxon>
        <taxon>Eucoccidiorida</taxon>
        <taxon>Eimeriorina</taxon>
        <taxon>Eimeriidae</taxon>
        <taxon>Eimeria</taxon>
    </lineage>
</organism>
<dbReference type="RefSeq" id="XP_013437564.1">
    <property type="nucleotide sequence ID" value="XM_013582110.1"/>
</dbReference>
<proteinExistence type="predicted"/>
<dbReference type="Proteomes" id="UP000030754">
    <property type="component" value="Unassembled WGS sequence"/>
</dbReference>
<evidence type="ECO:0000313" key="2">
    <source>
        <dbReference type="EMBL" id="CDJ69097.1"/>
    </source>
</evidence>
<dbReference type="GeneID" id="25476444"/>
<keyword evidence="3" id="KW-1185">Reference proteome</keyword>
<protein>
    <recommendedName>
        <fullName evidence="4">Transmembrane protein</fullName>
    </recommendedName>
</protein>
<reference evidence="2" key="2">
    <citation type="submission" date="2013-10" db="EMBL/GenBank/DDBJ databases">
        <authorList>
            <person name="Aslett M."/>
        </authorList>
    </citation>
    <scope>NUCLEOTIDE SEQUENCE [LARGE SCALE GENOMIC DNA]</scope>
    <source>
        <strain evidence="2">Houghton</strain>
    </source>
</reference>